<dbReference type="EMBL" id="VSSQ01040884">
    <property type="protein sequence ID" value="MPM94209.1"/>
    <property type="molecule type" value="Genomic_DNA"/>
</dbReference>
<accession>A0A645DY64</accession>
<evidence type="ECO:0000313" key="1">
    <source>
        <dbReference type="EMBL" id="MPM94209.1"/>
    </source>
</evidence>
<proteinExistence type="predicted"/>
<dbReference type="AlphaFoldDB" id="A0A645DY64"/>
<gene>
    <name evidence="1" type="ORF">SDC9_141354</name>
</gene>
<reference evidence="1" key="1">
    <citation type="submission" date="2019-08" db="EMBL/GenBank/DDBJ databases">
        <authorList>
            <person name="Kucharzyk K."/>
            <person name="Murdoch R.W."/>
            <person name="Higgins S."/>
            <person name="Loffler F."/>
        </authorList>
    </citation>
    <scope>NUCLEOTIDE SEQUENCE</scope>
</reference>
<organism evidence="1">
    <name type="scientific">bioreactor metagenome</name>
    <dbReference type="NCBI Taxonomy" id="1076179"/>
    <lineage>
        <taxon>unclassified sequences</taxon>
        <taxon>metagenomes</taxon>
        <taxon>ecological metagenomes</taxon>
    </lineage>
</organism>
<comment type="caution">
    <text evidence="1">The sequence shown here is derived from an EMBL/GenBank/DDBJ whole genome shotgun (WGS) entry which is preliminary data.</text>
</comment>
<name>A0A645DY64_9ZZZZ</name>
<protein>
    <submittedName>
        <fullName evidence="1">Uncharacterized protein</fullName>
    </submittedName>
</protein>
<sequence length="105" mass="12072">MTRSAVNGNRQRITDRVIKQGTKINIAVITDNRNHNRIIFININTVIDRDRCIIDWSDHNCQRRICGAACRIADCITKADRSVIIRFRNKANLVIFNAGRPMSHI</sequence>